<organism evidence="1 2">
    <name type="scientific">Antrodiella citrinella</name>
    <dbReference type="NCBI Taxonomy" id="2447956"/>
    <lineage>
        <taxon>Eukaryota</taxon>
        <taxon>Fungi</taxon>
        <taxon>Dikarya</taxon>
        <taxon>Basidiomycota</taxon>
        <taxon>Agaricomycotina</taxon>
        <taxon>Agaricomycetes</taxon>
        <taxon>Polyporales</taxon>
        <taxon>Steccherinaceae</taxon>
        <taxon>Antrodiella</taxon>
    </lineage>
</organism>
<gene>
    <name evidence="1" type="ORF">EUX98_g4916</name>
</gene>
<sequence length="55" mass="6190">MSFNERREAWNNAVINGSLLGDFEEVDYVVTRTVSSSKQTNNNLKTYMASMVAIS</sequence>
<protein>
    <submittedName>
        <fullName evidence="1">Uncharacterized protein</fullName>
    </submittedName>
</protein>
<comment type="caution">
    <text evidence="1">The sequence shown here is derived from an EMBL/GenBank/DDBJ whole genome shotgun (WGS) entry which is preliminary data.</text>
</comment>
<dbReference type="AlphaFoldDB" id="A0A4S4MUL2"/>
<evidence type="ECO:0000313" key="1">
    <source>
        <dbReference type="EMBL" id="THH29257.1"/>
    </source>
</evidence>
<reference evidence="1 2" key="1">
    <citation type="submission" date="2019-02" db="EMBL/GenBank/DDBJ databases">
        <title>Genome sequencing of the rare red list fungi Antrodiella citrinella (Flaviporus citrinellus).</title>
        <authorList>
            <person name="Buettner E."/>
            <person name="Kellner H."/>
        </authorList>
    </citation>
    <scope>NUCLEOTIDE SEQUENCE [LARGE SCALE GENOMIC DNA]</scope>
    <source>
        <strain evidence="1 2">DSM 108506</strain>
    </source>
</reference>
<dbReference type="EMBL" id="SGPM01000132">
    <property type="protein sequence ID" value="THH29257.1"/>
    <property type="molecule type" value="Genomic_DNA"/>
</dbReference>
<accession>A0A4S4MUL2</accession>
<proteinExistence type="predicted"/>
<name>A0A4S4MUL2_9APHY</name>
<evidence type="ECO:0000313" key="2">
    <source>
        <dbReference type="Proteomes" id="UP000308730"/>
    </source>
</evidence>
<keyword evidence="2" id="KW-1185">Reference proteome</keyword>
<dbReference type="Proteomes" id="UP000308730">
    <property type="component" value="Unassembled WGS sequence"/>
</dbReference>